<comment type="caution">
    <text evidence="1">The sequence shown here is derived from an EMBL/GenBank/DDBJ whole genome shotgun (WGS) entry which is preliminary data.</text>
</comment>
<evidence type="ECO:0000313" key="2">
    <source>
        <dbReference type="Proteomes" id="UP000314294"/>
    </source>
</evidence>
<evidence type="ECO:0000313" key="1">
    <source>
        <dbReference type="EMBL" id="TNN27953.1"/>
    </source>
</evidence>
<reference evidence="1 2" key="1">
    <citation type="submission" date="2019-03" db="EMBL/GenBank/DDBJ databases">
        <title>First draft genome of Liparis tanakae, snailfish: a comprehensive survey of snailfish specific genes.</title>
        <authorList>
            <person name="Kim W."/>
            <person name="Song I."/>
            <person name="Jeong J.-H."/>
            <person name="Kim D."/>
            <person name="Kim S."/>
            <person name="Ryu S."/>
            <person name="Song J.Y."/>
            <person name="Lee S.K."/>
        </authorList>
    </citation>
    <scope>NUCLEOTIDE SEQUENCE [LARGE SCALE GENOMIC DNA]</scope>
    <source>
        <tissue evidence="1">Muscle</tissue>
    </source>
</reference>
<keyword evidence="2" id="KW-1185">Reference proteome</keyword>
<name>A0A4Z2EGP8_9TELE</name>
<proteinExistence type="predicted"/>
<dbReference type="Proteomes" id="UP000314294">
    <property type="component" value="Unassembled WGS sequence"/>
</dbReference>
<gene>
    <name evidence="1" type="ORF">EYF80_061899</name>
</gene>
<dbReference type="AlphaFoldDB" id="A0A4Z2EGP8"/>
<organism evidence="1 2">
    <name type="scientific">Liparis tanakae</name>
    <name type="common">Tanaka's snailfish</name>
    <dbReference type="NCBI Taxonomy" id="230148"/>
    <lineage>
        <taxon>Eukaryota</taxon>
        <taxon>Metazoa</taxon>
        <taxon>Chordata</taxon>
        <taxon>Craniata</taxon>
        <taxon>Vertebrata</taxon>
        <taxon>Euteleostomi</taxon>
        <taxon>Actinopterygii</taxon>
        <taxon>Neopterygii</taxon>
        <taxon>Teleostei</taxon>
        <taxon>Neoteleostei</taxon>
        <taxon>Acanthomorphata</taxon>
        <taxon>Eupercaria</taxon>
        <taxon>Perciformes</taxon>
        <taxon>Cottioidei</taxon>
        <taxon>Cottales</taxon>
        <taxon>Liparidae</taxon>
        <taxon>Liparis</taxon>
    </lineage>
</organism>
<sequence>MFSPLCLSASVLNRGASSISSAKEDEANLEGFEMVFSCSRERAEPSSWLLGRWSSALLIAAASAADCLPISEIS</sequence>
<dbReference type="EMBL" id="SRLO01007500">
    <property type="protein sequence ID" value="TNN27953.1"/>
    <property type="molecule type" value="Genomic_DNA"/>
</dbReference>
<accession>A0A4Z2EGP8</accession>
<protein>
    <submittedName>
        <fullName evidence="1">Uncharacterized protein</fullName>
    </submittedName>
</protein>